<organism evidence="5 6">
    <name type="scientific">Lysinibacillus alkalisoli</name>
    <dbReference type="NCBI Taxonomy" id="1911548"/>
    <lineage>
        <taxon>Bacteria</taxon>
        <taxon>Bacillati</taxon>
        <taxon>Bacillota</taxon>
        <taxon>Bacilli</taxon>
        <taxon>Bacillales</taxon>
        <taxon>Bacillaceae</taxon>
        <taxon>Lysinibacillus</taxon>
    </lineage>
</organism>
<dbReference type="Pfam" id="PF01381">
    <property type="entry name" value="HTH_3"/>
    <property type="match status" value="1"/>
</dbReference>
<keyword evidence="6" id="KW-1185">Reference proteome</keyword>
<keyword evidence="3" id="KW-0804">Transcription</keyword>
<dbReference type="Gene3D" id="2.60.120.10">
    <property type="entry name" value="Jelly Rolls"/>
    <property type="match status" value="1"/>
</dbReference>
<dbReference type="InterPro" id="IPR050807">
    <property type="entry name" value="TransReg_Diox_bact_type"/>
</dbReference>
<dbReference type="SMART" id="SM00530">
    <property type="entry name" value="HTH_XRE"/>
    <property type="match status" value="1"/>
</dbReference>
<comment type="caution">
    <text evidence="5">The sequence shown here is derived from an EMBL/GenBank/DDBJ whole genome shotgun (WGS) entry which is preliminary data.</text>
</comment>
<protein>
    <submittedName>
        <fullName evidence="5">Transcriptional regulator</fullName>
    </submittedName>
</protein>
<dbReference type="InterPro" id="IPR013096">
    <property type="entry name" value="Cupin_2"/>
</dbReference>
<dbReference type="PANTHER" id="PTHR46797:SF23">
    <property type="entry name" value="HTH-TYPE TRANSCRIPTIONAL REGULATOR SUTR"/>
    <property type="match status" value="1"/>
</dbReference>
<dbReference type="CDD" id="cd02209">
    <property type="entry name" value="cupin_XRE_C"/>
    <property type="match status" value="1"/>
</dbReference>
<evidence type="ECO:0000256" key="2">
    <source>
        <dbReference type="ARBA" id="ARBA00023125"/>
    </source>
</evidence>
<dbReference type="EMBL" id="BMJT01000001">
    <property type="protein sequence ID" value="GGG12217.1"/>
    <property type="molecule type" value="Genomic_DNA"/>
</dbReference>
<reference evidence="5" key="2">
    <citation type="submission" date="2020-09" db="EMBL/GenBank/DDBJ databases">
        <authorList>
            <person name="Sun Q."/>
            <person name="Zhou Y."/>
        </authorList>
    </citation>
    <scope>NUCLEOTIDE SEQUENCE</scope>
    <source>
        <strain evidence="5">CGMCC 1.15760</strain>
    </source>
</reference>
<dbReference type="InterPro" id="IPR010982">
    <property type="entry name" value="Lambda_DNA-bd_dom_sf"/>
</dbReference>
<evidence type="ECO:0000313" key="6">
    <source>
        <dbReference type="Proteomes" id="UP000616608"/>
    </source>
</evidence>
<dbReference type="Gene3D" id="1.10.260.40">
    <property type="entry name" value="lambda repressor-like DNA-binding domains"/>
    <property type="match status" value="1"/>
</dbReference>
<proteinExistence type="predicted"/>
<accession>A0A917FVG5</accession>
<dbReference type="InterPro" id="IPR014710">
    <property type="entry name" value="RmlC-like_jellyroll"/>
</dbReference>
<sequence length="183" mass="20583">MEKIQLALAYNLKSLRETRKLTLEKLAEITGVSKTMLGQIERGESSPTITTLWKIADGLKVSFTALVNMPSHAVELIRQTDCPSILADEGRYEAFLHFPTTPEQSFEVYTIHMAQYAYHQADPHQIGTIEFITVFQGTLALTIGDETHVLTASDSIRFNANQTHSYKNVGDDLIQMNVILYYS</sequence>
<keyword evidence="1" id="KW-0805">Transcription regulation</keyword>
<dbReference type="InterPro" id="IPR011051">
    <property type="entry name" value="RmlC_Cupin_sf"/>
</dbReference>
<dbReference type="GO" id="GO:0003700">
    <property type="term" value="F:DNA-binding transcription factor activity"/>
    <property type="evidence" value="ECO:0007669"/>
    <property type="project" value="TreeGrafter"/>
</dbReference>
<dbReference type="PANTHER" id="PTHR46797">
    <property type="entry name" value="HTH-TYPE TRANSCRIPTIONAL REGULATOR"/>
    <property type="match status" value="1"/>
</dbReference>
<dbReference type="RefSeq" id="WP_188613259.1">
    <property type="nucleotide sequence ID" value="NZ_BMJT01000001.1"/>
</dbReference>
<gene>
    <name evidence="5" type="ORF">GCM10007425_03200</name>
</gene>
<evidence type="ECO:0000259" key="4">
    <source>
        <dbReference type="PROSITE" id="PS50943"/>
    </source>
</evidence>
<keyword evidence="2" id="KW-0238">DNA-binding</keyword>
<dbReference type="SUPFAM" id="SSF51182">
    <property type="entry name" value="RmlC-like cupins"/>
    <property type="match status" value="1"/>
</dbReference>
<feature type="domain" description="HTH cro/C1-type" evidence="4">
    <location>
        <begin position="12"/>
        <end position="66"/>
    </location>
</feature>
<evidence type="ECO:0000256" key="1">
    <source>
        <dbReference type="ARBA" id="ARBA00023015"/>
    </source>
</evidence>
<dbReference type="PROSITE" id="PS50943">
    <property type="entry name" value="HTH_CROC1"/>
    <property type="match status" value="1"/>
</dbReference>
<dbReference type="CDD" id="cd00093">
    <property type="entry name" value="HTH_XRE"/>
    <property type="match status" value="1"/>
</dbReference>
<dbReference type="InterPro" id="IPR001387">
    <property type="entry name" value="Cro/C1-type_HTH"/>
</dbReference>
<dbReference type="GO" id="GO:0003677">
    <property type="term" value="F:DNA binding"/>
    <property type="evidence" value="ECO:0007669"/>
    <property type="project" value="UniProtKB-KW"/>
</dbReference>
<dbReference type="AlphaFoldDB" id="A0A917FVG5"/>
<name>A0A917FVG5_9BACI</name>
<dbReference type="Pfam" id="PF07883">
    <property type="entry name" value="Cupin_2"/>
    <property type="match status" value="1"/>
</dbReference>
<dbReference type="GO" id="GO:0005829">
    <property type="term" value="C:cytosol"/>
    <property type="evidence" value="ECO:0007669"/>
    <property type="project" value="TreeGrafter"/>
</dbReference>
<evidence type="ECO:0000313" key="5">
    <source>
        <dbReference type="EMBL" id="GGG12217.1"/>
    </source>
</evidence>
<dbReference type="SUPFAM" id="SSF47413">
    <property type="entry name" value="lambda repressor-like DNA-binding domains"/>
    <property type="match status" value="1"/>
</dbReference>
<reference evidence="5" key="1">
    <citation type="journal article" date="2014" name="Int. J. Syst. Evol. Microbiol.">
        <title>Complete genome sequence of Corynebacterium casei LMG S-19264T (=DSM 44701T), isolated from a smear-ripened cheese.</title>
        <authorList>
            <consortium name="US DOE Joint Genome Institute (JGI-PGF)"/>
            <person name="Walter F."/>
            <person name="Albersmeier A."/>
            <person name="Kalinowski J."/>
            <person name="Ruckert C."/>
        </authorList>
    </citation>
    <scope>NUCLEOTIDE SEQUENCE</scope>
    <source>
        <strain evidence="5">CGMCC 1.15760</strain>
    </source>
</reference>
<dbReference type="Proteomes" id="UP000616608">
    <property type="component" value="Unassembled WGS sequence"/>
</dbReference>
<evidence type="ECO:0000256" key="3">
    <source>
        <dbReference type="ARBA" id="ARBA00023163"/>
    </source>
</evidence>